<evidence type="ECO:0000256" key="12">
    <source>
        <dbReference type="ARBA" id="ARBA00048679"/>
    </source>
</evidence>
<keyword evidence="5" id="KW-0808">Transferase</keyword>
<evidence type="ECO:0000256" key="4">
    <source>
        <dbReference type="ARBA" id="ARBA00022527"/>
    </source>
</evidence>
<dbReference type="GO" id="GO:0005524">
    <property type="term" value="F:ATP binding"/>
    <property type="evidence" value="ECO:0007669"/>
    <property type="project" value="UniProtKB-KW"/>
</dbReference>
<dbReference type="PROSITE" id="PS01245">
    <property type="entry name" value="RIO1"/>
    <property type="match status" value="1"/>
</dbReference>
<sequence>MSIKDIAAAYEMIEKRDIRTLMVMEILHKHYEYVPIDKLVRWLGWDEGSVRESLKRLNKFSLVSREGGVGYRLTYGGYDMLAIHALAKKGIIESLSPSPIGTGKESDVYAARTVTGKDVVVKLHRLGRTSFRNVRRYRLWVGKHRHISWLYESRISAHMEYIALRGVYKAGANVPKPISVNRHAVVMSYIDGYRLVDAQVDDPVETWKSIMESVGVAFDAGYIHGDLSEFNIMISEKPFLIDWPQWVPTTLINSIEYFVRDMNSLSLFFAKRFDYRPDIDDIIHEYENRLKNRTLRNPDDVYSEILDELIHIMDEETEISEKKV</sequence>
<dbReference type="SMART" id="SM00090">
    <property type="entry name" value="RIO"/>
    <property type="match status" value="1"/>
</dbReference>
<dbReference type="PANTHER" id="PTHR45852:SF1">
    <property type="entry name" value="SERINE_THREONINE-PROTEIN KINASE RIO2"/>
    <property type="match status" value="1"/>
</dbReference>
<dbReference type="Gene3D" id="1.10.510.10">
    <property type="entry name" value="Transferase(Phosphotransferase) domain 1"/>
    <property type="match status" value="1"/>
</dbReference>
<dbReference type="Pfam" id="PF09202">
    <property type="entry name" value="Rio2_N"/>
    <property type="match status" value="1"/>
</dbReference>
<reference evidence="14" key="1">
    <citation type="journal article" date="2014" name="Int. J. Syst. Evol. Microbiol.">
        <title>Complete genome sequence of Corynebacterium casei LMG S-19264T (=DSM 44701T), isolated from a smear-ripened cheese.</title>
        <authorList>
            <consortium name="US DOE Joint Genome Institute (JGI-PGF)"/>
            <person name="Walter F."/>
            <person name="Albersmeier A."/>
            <person name="Kalinowski J."/>
            <person name="Ruckert C."/>
        </authorList>
    </citation>
    <scope>NUCLEOTIDE SEQUENCE</scope>
    <source>
        <strain evidence="14">JCM 10088</strain>
    </source>
</reference>
<dbReference type="InterPro" id="IPR036388">
    <property type="entry name" value="WH-like_DNA-bd_sf"/>
</dbReference>
<dbReference type="Gene3D" id="3.30.200.20">
    <property type="entry name" value="Phosphorylase Kinase, domain 1"/>
    <property type="match status" value="1"/>
</dbReference>
<evidence type="ECO:0000256" key="3">
    <source>
        <dbReference type="ARBA" id="ARBA00012513"/>
    </source>
</evidence>
<protein>
    <recommendedName>
        <fullName evidence="3">non-specific serine/threonine protein kinase</fullName>
        <ecNumber evidence="3">2.7.11.1</ecNumber>
    </recommendedName>
</protein>
<comment type="catalytic activity">
    <reaction evidence="11">
        <text>L-threonyl-[protein] + ATP = O-phospho-L-threonyl-[protein] + ADP + H(+)</text>
        <dbReference type="Rhea" id="RHEA:46608"/>
        <dbReference type="Rhea" id="RHEA-COMP:11060"/>
        <dbReference type="Rhea" id="RHEA-COMP:11605"/>
        <dbReference type="ChEBI" id="CHEBI:15378"/>
        <dbReference type="ChEBI" id="CHEBI:30013"/>
        <dbReference type="ChEBI" id="CHEBI:30616"/>
        <dbReference type="ChEBI" id="CHEBI:61977"/>
        <dbReference type="ChEBI" id="CHEBI:456216"/>
        <dbReference type="EC" id="2.7.11.1"/>
    </reaction>
</comment>
<evidence type="ECO:0000256" key="5">
    <source>
        <dbReference type="ARBA" id="ARBA00022679"/>
    </source>
</evidence>
<dbReference type="InterPro" id="IPR036390">
    <property type="entry name" value="WH_DNA-bd_sf"/>
</dbReference>
<dbReference type="GO" id="GO:0005829">
    <property type="term" value="C:cytosol"/>
    <property type="evidence" value="ECO:0007669"/>
    <property type="project" value="TreeGrafter"/>
</dbReference>
<dbReference type="SUPFAM" id="SSF56112">
    <property type="entry name" value="Protein kinase-like (PK-like)"/>
    <property type="match status" value="1"/>
</dbReference>
<evidence type="ECO:0000256" key="1">
    <source>
        <dbReference type="ARBA" id="ARBA00001946"/>
    </source>
</evidence>
<evidence type="ECO:0000313" key="15">
    <source>
        <dbReference type="Proteomes" id="UP000610960"/>
    </source>
</evidence>
<comment type="catalytic activity">
    <reaction evidence="12">
        <text>L-seryl-[protein] + ATP = O-phospho-L-seryl-[protein] + ADP + H(+)</text>
        <dbReference type="Rhea" id="RHEA:17989"/>
        <dbReference type="Rhea" id="RHEA-COMP:9863"/>
        <dbReference type="Rhea" id="RHEA-COMP:11604"/>
        <dbReference type="ChEBI" id="CHEBI:15378"/>
        <dbReference type="ChEBI" id="CHEBI:29999"/>
        <dbReference type="ChEBI" id="CHEBI:30616"/>
        <dbReference type="ChEBI" id="CHEBI:83421"/>
        <dbReference type="ChEBI" id="CHEBI:456216"/>
        <dbReference type="EC" id="2.7.11.1"/>
    </reaction>
</comment>
<evidence type="ECO:0000256" key="6">
    <source>
        <dbReference type="ARBA" id="ARBA00022723"/>
    </source>
</evidence>
<dbReference type="AlphaFoldDB" id="A0A830GSU5"/>
<evidence type="ECO:0000256" key="9">
    <source>
        <dbReference type="ARBA" id="ARBA00022840"/>
    </source>
</evidence>
<evidence type="ECO:0000256" key="7">
    <source>
        <dbReference type="ARBA" id="ARBA00022741"/>
    </source>
</evidence>
<dbReference type="InterPro" id="IPR015285">
    <property type="entry name" value="RIO2_wHTH_N"/>
</dbReference>
<dbReference type="GO" id="GO:0030688">
    <property type="term" value="C:preribosome, small subunit precursor"/>
    <property type="evidence" value="ECO:0007669"/>
    <property type="project" value="TreeGrafter"/>
</dbReference>
<dbReference type="GO" id="GO:0030490">
    <property type="term" value="P:maturation of SSU-rRNA"/>
    <property type="evidence" value="ECO:0007669"/>
    <property type="project" value="TreeGrafter"/>
</dbReference>
<keyword evidence="4" id="KW-0723">Serine/threonine-protein kinase</keyword>
<dbReference type="GO" id="GO:0004674">
    <property type="term" value="F:protein serine/threonine kinase activity"/>
    <property type="evidence" value="ECO:0007669"/>
    <property type="project" value="UniProtKB-KW"/>
</dbReference>
<reference evidence="14" key="2">
    <citation type="submission" date="2020-09" db="EMBL/GenBank/DDBJ databases">
        <authorList>
            <person name="Sun Q."/>
            <person name="Ohkuma M."/>
        </authorList>
    </citation>
    <scope>NUCLEOTIDE SEQUENCE</scope>
    <source>
        <strain evidence="14">JCM 10088</strain>
    </source>
</reference>
<name>A0A830GSU5_9CREN</name>
<dbReference type="PANTHER" id="PTHR45852">
    <property type="entry name" value="SER/THR-PROTEIN KINASE RIO2"/>
    <property type="match status" value="1"/>
</dbReference>
<proteinExistence type="inferred from homology"/>
<evidence type="ECO:0000259" key="13">
    <source>
        <dbReference type="SMART" id="SM00090"/>
    </source>
</evidence>
<keyword evidence="15" id="KW-1185">Reference proteome</keyword>
<keyword evidence="9" id="KW-0067">ATP-binding</keyword>
<dbReference type="Gene3D" id="1.10.10.10">
    <property type="entry name" value="Winged helix-like DNA-binding domain superfamily/Winged helix DNA-binding domain"/>
    <property type="match status" value="1"/>
</dbReference>
<gene>
    <name evidence="14" type="ORF">GCM10007981_08320</name>
</gene>
<keyword evidence="10" id="KW-0460">Magnesium</keyword>
<dbReference type="FunFam" id="3.30.200.20:FF:000052">
    <property type="entry name" value="Serine/threonine-protein kinase RIO2"/>
    <property type="match status" value="1"/>
</dbReference>
<comment type="caution">
    <text evidence="14">The sequence shown here is derived from an EMBL/GenBank/DDBJ whole genome shotgun (WGS) entry which is preliminary data.</text>
</comment>
<evidence type="ECO:0000256" key="2">
    <source>
        <dbReference type="ARBA" id="ARBA00009196"/>
    </source>
</evidence>
<keyword evidence="8" id="KW-0418">Kinase</keyword>
<accession>A0A830GSU5</accession>
<dbReference type="InterPro" id="IPR018934">
    <property type="entry name" value="RIO_dom"/>
</dbReference>
<dbReference type="RefSeq" id="WP_188596174.1">
    <property type="nucleotide sequence ID" value="NZ_BMNL01000002.1"/>
</dbReference>
<dbReference type="Proteomes" id="UP000610960">
    <property type="component" value="Unassembled WGS sequence"/>
</dbReference>
<dbReference type="InterPro" id="IPR011009">
    <property type="entry name" value="Kinase-like_dom_sf"/>
</dbReference>
<dbReference type="GO" id="GO:0046872">
    <property type="term" value="F:metal ion binding"/>
    <property type="evidence" value="ECO:0007669"/>
    <property type="project" value="UniProtKB-KW"/>
</dbReference>
<dbReference type="InterPro" id="IPR018935">
    <property type="entry name" value="RIO_kinase_CS"/>
</dbReference>
<dbReference type="OrthoDB" id="50101at2157"/>
<dbReference type="CDD" id="cd05144">
    <property type="entry name" value="RIO2_C"/>
    <property type="match status" value="1"/>
</dbReference>
<dbReference type="Pfam" id="PF01163">
    <property type="entry name" value="RIO1"/>
    <property type="match status" value="1"/>
</dbReference>
<comment type="cofactor">
    <cofactor evidence="1">
        <name>Mg(2+)</name>
        <dbReference type="ChEBI" id="CHEBI:18420"/>
    </cofactor>
</comment>
<comment type="similarity">
    <text evidence="2">Belongs to the protein kinase superfamily. RIO-type Ser/Thr kinase family.</text>
</comment>
<organism evidence="14 15">
    <name type="scientific">Thermocladium modestius</name>
    <dbReference type="NCBI Taxonomy" id="62609"/>
    <lineage>
        <taxon>Archaea</taxon>
        <taxon>Thermoproteota</taxon>
        <taxon>Thermoprotei</taxon>
        <taxon>Thermoproteales</taxon>
        <taxon>Thermoproteaceae</taxon>
        <taxon>Thermocladium</taxon>
    </lineage>
</organism>
<dbReference type="SUPFAM" id="SSF46785">
    <property type="entry name" value="Winged helix' DNA-binding domain"/>
    <property type="match status" value="1"/>
</dbReference>
<dbReference type="InterPro" id="IPR030484">
    <property type="entry name" value="Rio2"/>
</dbReference>
<evidence type="ECO:0000256" key="10">
    <source>
        <dbReference type="ARBA" id="ARBA00022842"/>
    </source>
</evidence>
<evidence type="ECO:0000256" key="11">
    <source>
        <dbReference type="ARBA" id="ARBA00047899"/>
    </source>
</evidence>
<feature type="domain" description="RIO kinase" evidence="13">
    <location>
        <begin position="64"/>
        <end position="284"/>
    </location>
</feature>
<keyword evidence="7" id="KW-0547">Nucleotide-binding</keyword>
<dbReference type="InterPro" id="IPR000687">
    <property type="entry name" value="RIO_kinase"/>
</dbReference>
<dbReference type="EMBL" id="BMNL01000002">
    <property type="protein sequence ID" value="GGP20400.1"/>
    <property type="molecule type" value="Genomic_DNA"/>
</dbReference>
<dbReference type="EC" id="2.7.11.1" evidence="3"/>
<keyword evidence="6" id="KW-0479">Metal-binding</keyword>
<evidence type="ECO:0000313" key="14">
    <source>
        <dbReference type="EMBL" id="GGP20400.1"/>
    </source>
</evidence>
<evidence type="ECO:0000256" key="8">
    <source>
        <dbReference type="ARBA" id="ARBA00022777"/>
    </source>
</evidence>